<keyword evidence="3" id="KW-1185">Reference proteome</keyword>
<name>A0A195B414_9HYME</name>
<keyword evidence="1" id="KW-1133">Transmembrane helix</keyword>
<gene>
    <name evidence="2" type="ORF">ALC53_10569</name>
</gene>
<keyword evidence="1" id="KW-0812">Transmembrane</keyword>
<protein>
    <submittedName>
        <fullName evidence="2">Neurexin-4</fullName>
    </submittedName>
</protein>
<evidence type="ECO:0000313" key="3">
    <source>
        <dbReference type="Proteomes" id="UP000078540"/>
    </source>
</evidence>
<proteinExistence type="predicted"/>
<dbReference type="STRING" id="520822.A0A195B414"/>
<dbReference type="Proteomes" id="UP000078540">
    <property type="component" value="Unassembled WGS sequence"/>
</dbReference>
<dbReference type="AlphaFoldDB" id="A0A195B414"/>
<organism evidence="2 3">
    <name type="scientific">Atta colombica</name>
    <dbReference type="NCBI Taxonomy" id="520822"/>
    <lineage>
        <taxon>Eukaryota</taxon>
        <taxon>Metazoa</taxon>
        <taxon>Ecdysozoa</taxon>
        <taxon>Arthropoda</taxon>
        <taxon>Hexapoda</taxon>
        <taxon>Insecta</taxon>
        <taxon>Pterygota</taxon>
        <taxon>Neoptera</taxon>
        <taxon>Endopterygota</taxon>
        <taxon>Hymenoptera</taxon>
        <taxon>Apocrita</taxon>
        <taxon>Aculeata</taxon>
        <taxon>Formicoidea</taxon>
        <taxon>Formicidae</taxon>
        <taxon>Myrmicinae</taxon>
        <taxon>Atta</taxon>
    </lineage>
</organism>
<sequence length="132" mass="15379">MTIIISNGGYLRVVFDFGFERQEVRISEEYMYIGRNESLSEGFERCISRIEFNDIYPLKLLFQKNLNRKLLRNQTHPSYIKETKLSQVDEEKVRAAYNETDAAILGSVLAVILIALVITILIGRYMSRHKDE</sequence>
<evidence type="ECO:0000313" key="2">
    <source>
        <dbReference type="EMBL" id="KYM79015.1"/>
    </source>
</evidence>
<evidence type="ECO:0000256" key="1">
    <source>
        <dbReference type="SAM" id="Phobius"/>
    </source>
</evidence>
<keyword evidence="1" id="KW-0472">Membrane</keyword>
<feature type="transmembrane region" description="Helical" evidence="1">
    <location>
        <begin position="102"/>
        <end position="122"/>
    </location>
</feature>
<accession>A0A195B414</accession>
<reference evidence="2 3" key="1">
    <citation type="submission" date="2015-09" db="EMBL/GenBank/DDBJ databases">
        <title>Atta colombica WGS genome.</title>
        <authorList>
            <person name="Nygaard S."/>
            <person name="Hu H."/>
            <person name="Boomsma J."/>
            <person name="Zhang G."/>
        </authorList>
    </citation>
    <scope>NUCLEOTIDE SEQUENCE [LARGE SCALE GENOMIC DNA]</scope>
    <source>
        <strain evidence="2">Treedump-2</strain>
        <tissue evidence="2">Whole body</tissue>
    </source>
</reference>
<dbReference type="EMBL" id="KQ976625">
    <property type="protein sequence ID" value="KYM79015.1"/>
    <property type="molecule type" value="Genomic_DNA"/>
</dbReference>